<protein>
    <submittedName>
        <fullName evidence="1">Uncharacterized protein</fullName>
    </submittedName>
</protein>
<name>A0A0F3PXQ6_ANAPH</name>
<proteinExistence type="predicted"/>
<dbReference type="PATRIC" id="fig|1359155.3.peg.107"/>
<organism evidence="1 2">
    <name type="scientific">Anaplasma phagocytophilum str. ApWI1</name>
    <dbReference type="NCBI Taxonomy" id="1359155"/>
    <lineage>
        <taxon>Bacteria</taxon>
        <taxon>Pseudomonadati</taxon>
        <taxon>Pseudomonadota</taxon>
        <taxon>Alphaproteobacteria</taxon>
        <taxon>Rickettsiales</taxon>
        <taxon>Anaplasmataceae</taxon>
        <taxon>Anaplasma</taxon>
        <taxon>phagocytophilum group</taxon>
    </lineage>
</organism>
<sequence length="39" mass="4578">MPRYIPLWLLVRGVMCVYRLMSLLVYSSVRYEVESALIG</sequence>
<dbReference type="EMBL" id="LAOF01000001">
    <property type="protein sequence ID" value="KJV85145.1"/>
    <property type="molecule type" value="Genomic_DNA"/>
</dbReference>
<reference evidence="1 2" key="1">
    <citation type="submission" date="2015-01" db="EMBL/GenBank/DDBJ databases">
        <title>Genome Sequencing of Rickettsiales.</title>
        <authorList>
            <person name="Daugherty S.C."/>
            <person name="Su Q."/>
            <person name="Abolude K."/>
            <person name="Beier-Sexton M."/>
            <person name="Carlyon J.A."/>
            <person name="Carter R."/>
            <person name="Day N.P."/>
            <person name="Dumler S.J."/>
            <person name="Dyachenko V."/>
            <person name="Godinez A."/>
            <person name="Kurtti T.J."/>
            <person name="Lichay M."/>
            <person name="Mullins K.E."/>
            <person name="Ott S."/>
            <person name="Pappas-Brown V."/>
            <person name="Paris D.H."/>
            <person name="Patel P."/>
            <person name="Richards A.L."/>
            <person name="Sadzewicz L."/>
            <person name="Sears K."/>
            <person name="Seidman D."/>
            <person name="Sengamalay N."/>
            <person name="Stenos J."/>
            <person name="Tallon L.J."/>
            <person name="Vincent G."/>
            <person name="Fraser C.M."/>
            <person name="Munderloh U."/>
            <person name="Dunning-Hotopp J.C."/>
        </authorList>
    </citation>
    <scope>NUCLEOTIDE SEQUENCE [LARGE SCALE GENOMIC DNA]</scope>
    <source>
        <strain evidence="1 2">ApWI1</strain>
    </source>
</reference>
<dbReference type="Proteomes" id="UP000033622">
    <property type="component" value="Unassembled WGS sequence"/>
</dbReference>
<evidence type="ECO:0000313" key="2">
    <source>
        <dbReference type="Proteomes" id="UP000033622"/>
    </source>
</evidence>
<comment type="caution">
    <text evidence="1">The sequence shown here is derived from an EMBL/GenBank/DDBJ whole genome shotgun (WGS) entry which is preliminary data.</text>
</comment>
<gene>
    <name evidence="1" type="ORF">APHWI1_0102</name>
</gene>
<dbReference type="AlphaFoldDB" id="A0A0F3PXQ6"/>
<evidence type="ECO:0000313" key="1">
    <source>
        <dbReference type="EMBL" id="KJV85145.1"/>
    </source>
</evidence>
<accession>A0A0F3PXQ6</accession>